<dbReference type="OrthoDB" id="4774211at2"/>
<proteinExistence type="predicted"/>
<reference evidence="1 2" key="1">
    <citation type="submission" date="2019-06" db="EMBL/GenBank/DDBJ databases">
        <title>Sequencing the genomes of 1000 actinobacteria strains.</title>
        <authorList>
            <person name="Klenk H.-P."/>
        </authorList>
    </citation>
    <scope>NUCLEOTIDE SEQUENCE [LARGE SCALE GENOMIC DNA]</scope>
    <source>
        <strain evidence="1 2">DSM 45301</strain>
    </source>
</reference>
<sequence length="96" mass="9628">MIIDCDGCAVRGSACGECVIGVLLGPPGASGAGNVDDGRPPEVPSGAPIVQLDAPERQALAVLADQGLVPRLRLVATRTRRTPLEAGEEGGARDAG</sequence>
<dbReference type="RefSeq" id="WP_142048322.1">
    <property type="nucleotide sequence ID" value="NZ_VFPA01000001.1"/>
</dbReference>
<dbReference type="EMBL" id="VFPA01000001">
    <property type="protein sequence ID" value="TQM14123.1"/>
    <property type="molecule type" value="Genomic_DNA"/>
</dbReference>
<accession>A0A543DXR8</accession>
<evidence type="ECO:0000313" key="2">
    <source>
        <dbReference type="Proteomes" id="UP000315677"/>
    </source>
</evidence>
<evidence type="ECO:0000313" key="1">
    <source>
        <dbReference type="EMBL" id="TQM14123.1"/>
    </source>
</evidence>
<dbReference type="AlphaFoldDB" id="A0A543DXR8"/>
<organism evidence="1 2">
    <name type="scientific">Pseudonocardia kunmingensis</name>
    <dbReference type="NCBI Taxonomy" id="630975"/>
    <lineage>
        <taxon>Bacteria</taxon>
        <taxon>Bacillati</taxon>
        <taxon>Actinomycetota</taxon>
        <taxon>Actinomycetes</taxon>
        <taxon>Pseudonocardiales</taxon>
        <taxon>Pseudonocardiaceae</taxon>
        <taxon>Pseudonocardia</taxon>
    </lineage>
</organism>
<protein>
    <submittedName>
        <fullName evidence="1">Uncharacterized protein</fullName>
    </submittedName>
</protein>
<dbReference type="Proteomes" id="UP000315677">
    <property type="component" value="Unassembled WGS sequence"/>
</dbReference>
<keyword evidence="2" id="KW-1185">Reference proteome</keyword>
<name>A0A543DXR8_9PSEU</name>
<comment type="caution">
    <text evidence="1">The sequence shown here is derived from an EMBL/GenBank/DDBJ whole genome shotgun (WGS) entry which is preliminary data.</text>
</comment>
<gene>
    <name evidence="1" type="ORF">FB558_0881</name>
</gene>